<dbReference type="AlphaFoldDB" id="A0A1W2DH72"/>
<feature type="domain" description="XdhC- CoxI" evidence="1">
    <location>
        <begin position="14"/>
        <end position="81"/>
    </location>
</feature>
<dbReference type="InterPro" id="IPR027051">
    <property type="entry name" value="XdhC_Rossmann_dom"/>
</dbReference>
<organism evidence="3 4">
    <name type="scientific">Primorskyibacter flagellatus</name>
    <dbReference type="NCBI Taxonomy" id="1387277"/>
    <lineage>
        <taxon>Bacteria</taxon>
        <taxon>Pseudomonadati</taxon>
        <taxon>Pseudomonadota</taxon>
        <taxon>Alphaproteobacteria</taxon>
        <taxon>Rhodobacterales</taxon>
        <taxon>Roseobacteraceae</taxon>
        <taxon>Primorskyibacter</taxon>
    </lineage>
</organism>
<dbReference type="Proteomes" id="UP000192330">
    <property type="component" value="Unassembled WGS sequence"/>
</dbReference>
<protein>
    <submittedName>
        <fullName evidence="3">Xanthine dehydrogenase accessory factor</fullName>
    </submittedName>
</protein>
<dbReference type="InterPro" id="IPR003777">
    <property type="entry name" value="XdhC_CoxI"/>
</dbReference>
<accession>A0A1W2DH72</accession>
<evidence type="ECO:0000259" key="2">
    <source>
        <dbReference type="Pfam" id="PF13478"/>
    </source>
</evidence>
<evidence type="ECO:0000313" key="4">
    <source>
        <dbReference type="Proteomes" id="UP000192330"/>
    </source>
</evidence>
<dbReference type="EMBL" id="FWYD01000014">
    <property type="protein sequence ID" value="SMC96765.1"/>
    <property type="molecule type" value="Genomic_DNA"/>
</dbReference>
<gene>
    <name evidence="3" type="ORF">SAMN06295998_11439</name>
</gene>
<dbReference type="PANTHER" id="PTHR30388">
    <property type="entry name" value="ALDEHYDE OXIDOREDUCTASE MOLYBDENUM COFACTOR ASSEMBLY PROTEIN"/>
    <property type="match status" value="1"/>
</dbReference>
<keyword evidence="4" id="KW-1185">Reference proteome</keyword>
<dbReference type="InterPro" id="IPR052698">
    <property type="entry name" value="MoCofactor_Util/Proc"/>
</dbReference>
<dbReference type="RefSeq" id="WP_084353778.1">
    <property type="nucleotide sequence ID" value="NZ_FWYD01000014.1"/>
</dbReference>
<dbReference type="OrthoDB" id="9815497at2"/>
<evidence type="ECO:0000259" key="1">
    <source>
        <dbReference type="Pfam" id="PF02625"/>
    </source>
</evidence>
<reference evidence="3 4" key="1">
    <citation type="submission" date="2017-04" db="EMBL/GenBank/DDBJ databases">
        <authorList>
            <person name="Afonso C.L."/>
            <person name="Miller P.J."/>
            <person name="Scott M.A."/>
            <person name="Spackman E."/>
            <person name="Goraichik I."/>
            <person name="Dimitrov K.M."/>
            <person name="Suarez D.L."/>
            <person name="Swayne D.E."/>
        </authorList>
    </citation>
    <scope>NUCLEOTIDE SEQUENCE [LARGE SCALE GENOMIC DNA]</scope>
    <source>
        <strain evidence="3 4">CGMCC 1.12644</strain>
    </source>
</reference>
<dbReference type="PANTHER" id="PTHR30388:SF4">
    <property type="entry name" value="MOLYBDENUM COFACTOR INSERTION CHAPERONE PAOD"/>
    <property type="match status" value="1"/>
</dbReference>
<name>A0A1W2DH72_9RHOB</name>
<dbReference type="Gene3D" id="3.40.50.720">
    <property type="entry name" value="NAD(P)-binding Rossmann-like Domain"/>
    <property type="match status" value="1"/>
</dbReference>
<evidence type="ECO:0000313" key="3">
    <source>
        <dbReference type="EMBL" id="SMC96765.1"/>
    </source>
</evidence>
<sequence>MDRFDNIPEQALAWHRAGDRAALATVIETWGSAPRRTGAQLAISGKGEIAGSVSGGCVEGAVVVEALEALEDGTPRELEFGVSDDDAFAVGLACGGTIRVLVEPVGGALSEALLAELAQARADRRAICYVADLETGSRSLMATGHDERLRMDRSGFDDTAPRVFIGVHNPPLRLIVVGAVHIAQALVPMARLAGYDPVVIDPRETFASQSRFPETTLMHDWPDEAVQALGLDARTALVLLTHDPKLDDPAIEQGLHGNCFYIGALGSTRTHAKRVARLEAAGFSAEKIARIHGPIGLDIGAAGPAEIAVATLAQMTRVLRRGA</sequence>
<proteinExistence type="predicted"/>
<dbReference type="STRING" id="1387277.SAMN06295998_11439"/>
<feature type="domain" description="XdhC Rossmann" evidence="2">
    <location>
        <begin position="174"/>
        <end position="315"/>
    </location>
</feature>
<dbReference type="Pfam" id="PF02625">
    <property type="entry name" value="XdhC_CoxI"/>
    <property type="match status" value="1"/>
</dbReference>
<dbReference type="Pfam" id="PF13478">
    <property type="entry name" value="XdhC_C"/>
    <property type="match status" value="1"/>
</dbReference>